<sequence>GVPFQDFIHVMDRCQKAGVSDIGIAAKSS</sequence>
<protein>
    <submittedName>
        <fullName evidence="1">Biopolymer transporter ExbD</fullName>
    </submittedName>
</protein>
<organism evidence="1 2">
    <name type="scientific">Acidithiobacillus sulfurivorans</name>
    <dbReference type="NCBI Taxonomy" id="1958756"/>
    <lineage>
        <taxon>Bacteria</taxon>
        <taxon>Pseudomonadati</taxon>
        <taxon>Pseudomonadota</taxon>
        <taxon>Acidithiobacillia</taxon>
        <taxon>Acidithiobacillales</taxon>
        <taxon>Acidithiobacillaceae</taxon>
        <taxon>Acidithiobacillus</taxon>
    </lineage>
</organism>
<name>A0ABS6A0T9_9PROT</name>
<accession>A0ABS6A0T9</accession>
<evidence type="ECO:0000313" key="2">
    <source>
        <dbReference type="Proteomes" id="UP000755654"/>
    </source>
</evidence>
<dbReference type="Proteomes" id="UP000755654">
    <property type="component" value="Unassembled WGS sequence"/>
</dbReference>
<feature type="non-terminal residue" evidence="1">
    <location>
        <position position="1"/>
    </location>
</feature>
<keyword evidence="2" id="KW-1185">Reference proteome</keyword>
<gene>
    <name evidence="1" type="ORF">HAP95_13290</name>
</gene>
<proteinExistence type="predicted"/>
<dbReference type="EMBL" id="JAAOMP010000145">
    <property type="protein sequence ID" value="MBU2761108.1"/>
    <property type="molecule type" value="Genomic_DNA"/>
</dbReference>
<reference evidence="1 2" key="1">
    <citation type="journal article" date="2021" name="ISME J.">
        <title>Genomic evolution of the class Acidithiobacillia: deep-branching Proteobacteria living in extreme acidic conditions.</title>
        <authorList>
            <person name="Moya-Beltran A."/>
            <person name="Beard S."/>
            <person name="Rojas-Villalobos C."/>
            <person name="Issotta F."/>
            <person name="Gallardo Y."/>
            <person name="Ulloa R."/>
            <person name="Giaveno A."/>
            <person name="Degli Esposti M."/>
            <person name="Johnson D.B."/>
            <person name="Quatrini R."/>
        </authorList>
    </citation>
    <scope>NUCLEOTIDE SEQUENCE [LARGE SCALE GENOMIC DNA]</scope>
    <source>
        <strain evidence="1 2">RW2</strain>
    </source>
</reference>
<evidence type="ECO:0000313" key="1">
    <source>
        <dbReference type="EMBL" id="MBU2761108.1"/>
    </source>
</evidence>
<comment type="caution">
    <text evidence="1">The sequence shown here is derived from an EMBL/GenBank/DDBJ whole genome shotgun (WGS) entry which is preliminary data.</text>
</comment>